<keyword evidence="3" id="KW-0808">Transferase</keyword>
<evidence type="ECO:0000313" key="4">
    <source>
        <dbReference type="Proteomes" id="UP000261278"/>
    </source>
</evidence>
<dbReference type="CDD" id="cd03801">
    <property type="entry name" value="GT4_PimA-like"/>
    <property type="match status" value="1"/>
</dbReference>
<dbReference type="AlphaFoldDB" id="A0A3E4SX95"/>
<proteinExistence type="predicted"/>
<dbReference type="Pfam" id="PF13439">
    <property type="entry name" value="Glyco_transf_4"/>
    <property type="match status" value="1"/>
</dbReference>
<name>A0A3E4SX95_PHOVU</name>
<gene>
    <name evidence="3" type="ORF">DXC44_17145</name>
</gene>
<sequence length="354" mass="41023">MGKNNRIVIICPYLFRLTRGIERFCISLSKAFVDKGYDVVIYAWGTIKEASCGEIDKRIKIRKVPYCRWYQEKIAVLFYRWWLRQDNPKATILNFLYHGETSLPRRRKYLYVLHSPASQIPGRYDFVKNHIDIFEDIHVVAISKMVEEEARPYVGNTPMTLIYNGTDTQLFRPSAHKIQNGKLNIITAAAFEERKGMHYMIEALADYPNCNRIHYDIYGSGNLEYGKYLKSLIQKYHLENVVHLKGSISNISEIEPQYDLLAFLSKGEAFGLAITEAMACGLPVLSSDLPPFPEIMKSDYGYMVNRKDKKAIHDCLNSLLNDTELLRTKSYAARKASEKFSWDRIVNQYIELVK</sequence>
<feature type="domain" description="Glycosyl transferase family 1" evidence="1">
    <location>
        <begin position="175"/>
        <end position="335"/>
    </location>
</feature>
<dbReference type="GO" id="GO:0016757">
    <property type="term" value="F:glycosyltransferase activity"/>
    <property type="evidence" value="ECO:0007669"/>
    <property type="project" value="InterPro"/>
</dbReference>
<organism evidence="3 4">
    <name type="scientific">Phocaeicola vulgatus</name>
    <name type="common">Bacteroides vulgatus</name>
    <dbReference type="NCBI Taxonomy" id="821"/>
    <lineage>
        <taxon>Bacteria</taxon>
        <taxon>Pseudomonadati</taxon>
        <taxon>Bacteroidota</taxon>
        <taxon>Bacteroidia</taxon>
        <taxon>Bacteroidales</taxon>
        <taxon>Bacteroidaceae</taxon>
        <taxon>Phocaeicola</taxon>
    </lineage>
</organism>
<dbReference type="Proteomes" id="UP000261278">
    <property type="component" value="Unassembled WGS sequence"/>
</dbReference>
<protein>
    <submittedName>
        <fullName evidence="3">Glycosyltransferase family 1 protein</fullName>
    </submittedName>
</protein>
<evidence type="ECO:0000313" key="3">
    <source>
        <dbReference type="EMBL" id="RGL83076.1"/>
    </source>
</evidence>
<dbReference type="InterPro" id="IPR028098">
    <property type="entry name" value="Glyco_trans_4-like_N"/>
</dbReference>
<evidence type="ECO:0000259" key="1">
    <source>
        <dbReference type="Pfam" id="PF00534"/>
    </source>
</evidence>
<comment type="caution">
    <text evidence="3">The sequence shown here is derived from an EMBL/GenBank/DDBJ whole genome shotgun (WGS) entry which is preliminary data.</text>
</comment>
<accession>A0A3E4SX95</accession>
<evidence type="ECO:0000259" key="2">
    <source>
        <dbReference type="Pfam" id="PF13439"/>
    </source>
</evidence>
<feature type="domain" description="Glycosyltransferase subfamily 4-like N-terminal" evidence="2">
    <location>
        <begin position="19"/>
        <end position="169"/>
    </location>
</feature>
<dbReference type="InterPro" id="IPR001296">
    <property type="entry name" value="Glyco_trans_1"/>
</dbReference>
<dbReference type="RefSeq" id="WP_117678426.1">
    <property type="nucleotide sequence ID" value="NZ_QSSN01000025.1"/>
</dbReference>
<dbReference type="Pfam" id="PF00534">
    <property type="entry name" value="Glycos_transf_1"/>
    <property type="match status" value="1"/>
</dbReference>
<dbReference type="SUPFAM" id="SSF53756">
    <property type="entry name" value="UDP-Glycosyltransferase/glycogen phosphorylase"/>
    <property type="match status" value="1"/>
</dbReference>
<dbReference type="EMBL" id="QSSN01000025">
    <property type="protein sequence ID" value="RGL83076.1"/>
    <property type="molecule type" value="Genomic_DNA"/>
</dbReference>
<reference evidence="3 4" key="1">
    <citation type="submission" date="2018-08" db="EMBL/GenBank/DDBJ databases">
        <title>A genome reference for cultivated species of the human gut microbiota.</title>
        <authorList>
            <person name="Zou Y."/>
            <person name="Xue W."/>
            <person name="Luo G."/>
        </authorList>
    </citation>
    <scope>NUCLEOTIDE SEQUENCE [LARGE SCALE GENOMIC DNA]</scope>
    <source>
        <strain evidence="3 4">TF05-18</strain>
    </source>
</reference>
<dbReference type="Gene3D" id="3.40.50.2000">
    <property type="entry name" value="Glycogen Phosphorylase B"/>
    <property type="match status" value="2"/>
</dbReference>
<dbReference type="PANTHER" id="PTHR12526">
    <property type="entry name" value="GLYCOSYLTRANSFERASE"/>
    <property type="match status" value="1"/>
</dbReference>